<feature type="region of interest" description="Disordered" evidence="1">
    <location>
        <begin position="75"/>
        <end position="104"/>
    </location>
</feature>
<comment type="caution">
    <text evidence="2">The sequence shown here is derived from an EMBL/GenBank/DDBJ whole genome shotgun (WGS) entry which is preliminary data.</text>
</comment>
<protein>
    <recommendedName>
        <fullName evidence="4">Tail assembly chaperone</fullName>
    </recommendedName>
</protein>
<reference evidence="3" key="1">
    <citation type="submission" date="2019-06" db="EMBL/GenBank/DDBJ databases">
        <title>Gordonia isolated from sludge of a wastewater treatment plant.</title>
        <authorList>
            <person name="Tamura T."/>
            <person name="Aoyama K."/>
            <person name="Kang Y."/>
            <person name="Saito S."/>
            <person name="Akiyama N."/>
            <person name="Yazawa K."/>
            <person name="Gonoi T."/>
            <person name="Mikami Y."/>
        </authorList>
    </citation>
    <scope>NUCLEOTIDE SEQUENCE [LARGE SCALE GENOMIC DNA]</scope>
    <source>
        <strain evidence="3">NBRC 107696</strain>
    </source>
</reference>
<dbReference type="EMBL" id="BJOV01000002">
    <property type="protein sequence ID" value="GEE00180.1"/>
    <property type="molecule type" value="Genomic_DNA"/>
</dbReference>
<gene>
    <name evidence="2" type="ORF">nbrc107696_06260</name>
</gene>
<name>A0A7I9V566_9ACTN</name>
<dbReference type="RefSeq" id="WP_161894109.1">
    <property type="nucleotide sequence ID" value="NZ_BJOV01000002.1"/>
</dbReference>
<accession>A0A7I9V566</accession>
<keyword evidence="3" id="KW-1185">Reference proteome</keyword>
<dbReference type="Proteomes" id="UP000444960">
    <property type="component" value="Unassembled WGS sequence"/>
</dbReference>
<evidence type="ECO:0008006" key="4">
    <source>
        <dbReference type="Google" id="ProtNLM"/>
    </source>
</evidence>
<sequence length="158" mass="17308">MPKIIKLGSTDDHLITLPIPVGGGKVVEVTMPTMDWMDPDVVDAYNEFVADITKRAAEFDEWQEAVAAHAKAVAEFEKDPENAPKPGRKPAAKPPHDPEDLNVSPKTFQLRWLKHFCSDAEWEQVQRIPSGLANEIFQAINGAGEEITEGESSGSADS</sequence>
<evidence type="ECO:0000256" key="1">
    <source>
        <dbReference type="SAM" id="MobiDB-lite"/>
    </source>
</evidence>
<organism evidence="2 3">
    <name type="scientific">Gordonia spumicola</name>
    <dbReference type="NCBI Taxonomy" id="589161"/>
    <lineage>
        <taxon>Bacteria</taxon>
        <taxon>Bacillati</taxon>
        <taxon>Actinomycetota</taxon>
        <taxon>Actinomycetes</taxon>
        <taxon>Mycobacteriales</taxon>
        <taxon>Gordoniaceae</taxon>
        <taxon>Gordonia</taxon>
    </lineage>
</organism>
<evidence type="ECO:0000313" key="3">
    <source>
        <dbReference type="Proteomes" id="UP000444960"/>
    </source>
</evidence>
<proteinExistence type="predicted"/>
<dbReference type="AlphaFoldDB" id="A0A7I9V566"/>
<evidence type="ECO:0000313" key="2">
    <source>
        <dbReference type="EMBL" id="GEE00180.1"/>
    </source>
</evidence>